<accession>A0ABX9E4L2</accession>
<sequence>MAPVKPTRAERARQTRRRMIDAARGLFVGQGYAATTMDQIAAEAGVAVQTVYYTFRTKGQLLAEVVEVTAAGEDHPVPVPAWAWVREMLSATSGQRVLALGVEHGTAIYERVAALWPAVGAAAAADPAVNDYWRGVTTDRRSGQRAMVARIAELGELRPGLGVDRATDLVVVLVGHDVYHGLVEDARWSVTAYRAWLFTTLAGQLLVSGETDPDAVSGLSFAALVLGS</sequence>
<keyword evidence="3" id="KW-0804">Transcription</keyword>
<evidence type="ECO:0000256" key="2">
    <source>
        <dbReference type="ARBA" id="ARBA00023125"/>
    </source>
</evidence>
<dbReference type="PRINTS" id="PR00455">
    <property type="entry name" value="HTHTETR"/>
</dbReference>
<evidence type="ECO:0000313" key="6">
    <source>
        <dbReference type="EMBL" id="RAS62305.1"/>
    </source>
</evidence>
<keyword evidence="2 4" id="KW-0238">DNA-binding</keyword>
<evidence type="ECO:0000256" key="4">
    <source>
        <dbReference type="PROSITE-ProRule" id="PRU00335"/>
    </source>
</evidence>
<keyword evidence="7" id="KW-1185">Reference proteome</keyword>
<name>A0ABX9E4L2_9PSEU</name>
<comment type="caution">
    <text evidence="6">The sequence shown here is derived from an EMBL/GenBank/DDBJ whole genome shotgun (WGS) entry which is preliminary data.</text>
</comment>
<feature type="DNA-binding region" description="H-T-H motif" evidence="4">
    <location>
        <begin position="36"/>
        <end position="55"/>
    </location>
</feature>
<protein>
    <submittedName>
        <fullName evidence="6">TetR family transcriptional regulator</fullName>
    </submittedName>
</protein>
<dbReference type="PANTHER" id="PTHR30055:SF234">
    <property type="entry name" value="HTH-TYPE TRANSCRIPTIONAL REGULATOR BETI"/>
    <property type="match status" value="1"/>
</dbReference>
<dbReference type="InterPro" id="IPR009057">
    <property type="entry name" value="Homeodomain-like_sf"/>
</dbReference>
<dbReference type="Gene3D" id="1.10.10.60">
    <property type="entry name" value="Homeodomain-like"/>
    <property type="match status" value="1"/>
</dbReference>
<dbReference type="PROSITE" id="PS50977">
    <property type="entry name" value="HTH_TETR_2"/>
    <property type="match status" value="1"/>
</dbReference>
<dbReference type="Pfam" id="PF00440">
    <property type="entry name" value="TetR_N"/>
    <property type="match status" value="1"/>
</dbReference>
<dbReference type="InterPro" id="IPR001647">
    <property type="entry name" value="HTH_TetR"/>
</dbReference>
<dbReference type="Gene3D" id="1.10.357.10">
    <property type="entry name" value="Tetracycline Repressor, domain 2"/>
    <property type="match status" value="1"/>
</dbReference>
<dbReference type="InterPro" id="IPR036271">
    <property type="entry name" value="Tet_transcr_reg_TetR-rel_C_sf"/>
</dbReference>
<dbReference type="RefSeq" id="WP_112229432.1">
    <property type="nucleotide sequence ID" value="NZ_QLTT01000008.1"/>
</dbReference>
<evidence type="ECO:0000256" key="1">
    <source>
        <dbReference type="ARBA" id="ARBA00023015"/>
    </source>
</evidence>
<organism evidence="6 7">
    <name type="scientific">Lentzea atacamensis</name>
    <dbReference type="NCBI Taxonomy" id="531938"/>
    <lineage>
        <taxon>Bacteria</taxon>
        <taxon>Bacillati</taxon>
        <taxon>Actinomycetota</taxon>
        <taxon>Actinomycetes</taxon>
        <taxon>Pseudonocardiales</taxon>
        <taxon>Pseudonocardiaceae</taxon>
        <taxon>Lentzea</taxon>
    </lineage>
</organism>
<dbReference type="SUPFAM" id="SSF48498">
    <property type="entry name" value="Tetracyclin repressor-like, C-terminal domain"/>
    <property type="match status" value="1"/>
</dbReference>
<evidence type="ECO:0000313" key="7">
    <source>
        <dbReference type="Proteomes" id="UP000248714"/>
    </source>
</evidence>
<gene>
    <name evidence="6" type="ORF">C8D87_108125</name>
</gene>
<dbReference type="InterPro" id="IPR050109">
    <property type="entry name" value="HTH-type_TetR-like_transc_reg"/>
</dbReference>
<keyword evidence="1" id="KW-0805">Transcription regulation</keyword>
<reference evidence="6 7" key="1">
    <citation type="submission" date="2018-06" db="EMBL/GenBank/DDBJ databases">
        <title>Genomic Encyclopedia of Type Strains, Phase IV (KMG-IV): sequencing the most valuable type-strain genomes for metagenomic binning, comparative biology and taxonomic classification.</title>
        <authorList>
            <person name="Goeker M."/>
        </authorList>
    </citation>
    <scope>NUCLEOTIDE SEQUENCE [LARGE SCALE GENOMIC DNA]</scope>
    <source>
        <strain evidence="6 7">DSM 45479</strain>
    </source>
</reference>
<evidence type="ECO:0000259" key="5">
    <source>
        <dbReference type="PROSITE" id="PS50977"/>
    </source>
</evidence>
<dbReference type="SUPFAM" id="SSF46689">
    <property type="entry name" value="Homeodomain-like"/>
    <property type="match status" value="1"/>
</dbReference>
<proteinExistence type="predicted"/>
<dbReference type="PANTHER" id="PTHR30055">
    <property type="entry name" value="HTH-TYPE TRANSCRIPTIONAL REGULATOR RUTR"/>
    <property type="match status" value="1"/>
</dbReference>
<feature type="domain" description="HTH tetR-type" evidence="5">
    <location>
        <begin position="13"/>
        <end position="73"/>
    </location>
</feature>
<dbReference type="Proteomes" id="UP000248714">
    <property type="component" value="Unassembled WGS sequence"/>
</dbReference>
<evidence type="ECO:0000256" key="3">
    <source>
        <dbReference type="ARBA" id="ARBA00023163"/>
    </source>
</evidence>
<dbReference type="EMBL" id="QLTT01000008">
    <property type="protein sequence ID" value="RAS62305.1"/>
    <property type="molecule type" value="Genomic_DNA"/>
</dbReference>